<dbReference type="InterPro" id="IPR030931">
    <property type="entry name" value="Group_II_RT_mat"/>
</dbReference>
<dbReference type="NCBIfam" id="TIGR04416">
    <property type="entry name" value="group_II_RT_mat"/>
    <property type="match status" value="1"/>
</dbReference>
<keyword evidence="4" id="KW-1185">Reference proteome</keyword>
<reference evidence="3 4" key="1">
    <citation type="submission" date="2016-03" db="EMBL/GenBank/DDBJ databases">
        <title>Complete genome sequence of a novel chlorpyrifos degrading bacterium, Cupriavidus nantongensis sp. X1.</title>
        <authorList>
            <person name="Fang L."/>
        </authorList>
    </citation>
    <scope>NUCLEOTIDE SEQUENCE [LARGE SCALE GENOMIC DNA]</scope>
    <source>
        <strain evidence="3 4">X1</strain>
    </source>
</reference>
<gene>
    <name evidence="3" type="ORF">A2G96_14365</name>
</gene>
<dbReference type="GO" id="GO:0003964">
    <property type="term" value="F:RNA-directed DNA polymerase activity"/>
    <property type="evidence" value="ECO:0007669"/>
    <property type="project" value="UniProtKB-KW"/>
</dbReference>
<dbReference type="PANTHER" id="PTHR34047:SF8">
    <property type="entry name" value="PROTEIN YKFC"/>
    <property type="match status" value="1"/>
</dbReference>
<dbReference type="PANTHER" id="PTHR34047">
    <property type="entry name" value="NUCLEAR INTRON MATURASE 1, MITOCHONDRIAL-RELATED"/>
    <property type="match status" value="1"/>
</dbReference>
<comment type="similarity">
    <text evidence="1">Belongs to the bacterial reverse transcriptase family.</text>
</comment>
<dbReference type="RefSeq" id="WP_062800284.1">
    <property type="nucleotide sequence ID" value="NZ_CP014844.1"/>
</dbReference>
<evidence type="ECO:0000313" key="3">
    <source>
        <dbReference type="EMBL" id="AMR78831.1"/>
    </source>
</evidence>
<dbReference type="KEGG" id="cnan:A2G96_14365"/>
<evidence type="ECO:0000256" key="1">
    <source>
        <dbReference type="ARBA" id="ARBA00034120"/>
    </source>
</evidence>
<keyword evidence="3" id="KW-0695">RNA-directed DNA polymerase</keyword>
<keyword evidence="3" id="KW-0808">Transferase</keyword>
<dbReference type="Pfam" id="PF08388">
    <property type="entry name" value="GIIM"/>
    <property type="match status" value="1"/>
</dbReference>
<dbReference type="AlphaFoldDB" id="A0A142JL69"/>
<evidence type="ECO:0000313" key="4">
    <source>
        <dbReference type="Proteomes" id="UP000075238"/>
    </source>
</evidence>
<dbReference type="InterPro" id="IPR043502">
    <property type="entry name" value="DNA/RNA_pol_sf"/>
</dbReference>
<dbReference type="Pfam" id="PF13655">
    <property type="entry name" value="RVT_N"/>
    <property type="match status" value="1"/>
</dbReference>
<proteinExistence type="inferred from homology"/>
<dbReference type="OrthoDB" id="8538592at2"/>
<protein>
    <submittedName>
        <fullName evidence="3">Group II intron reverse transcriptase/maturase</fullName>
    </submittedName>
</protein>
<dbReference type="PROSITE" id="PS50878">
    <property type="entry name" value="RT_POL"/>
    <property type="match status" value="1"/>
</dbReference>
<dbReference type="SUPFAM" id="SSF56672">
    <property type="entry name" value="DNA/RNA polymerases"/>
    <property type="match status" value="1"/>
</dbReference>
<dbReference type="EMBL" id="CP014844">
    <property type="protein sequence ID" value="AMR78831.1"/>
    <property type="molecule type" value="Genomic_DNA"/>
</dbReference>
<dbReference type="InterPro" id="IPR013597">
    <property type="entry name" value="Mat_intron_G2"/>
</dbReference>
<sequence length="499" mass="56504">MTANDAKVSSAGASSPAAQMWDQANWPHIEAEVKRLQMRIAKAIQEGRWGKAKSLQRLLTRSHSGKMLAVKRVTENRGKRTPGVDGKVWKPSAARWNGMLSMQHRGYRAMPLRRIYIPKSNGKKRPLGIPCMRDRAMQALWKLALEPIAETLADPNSYGFRPERSTADAIEQCFKALAGPTSAEWILEGDIRGCFDNFSHLWFLEHIPMDKVVLRQWLEAGYVDEGTLFATRAGTPQGGIISPIIANMALDGLEAVVHANSGRTYRERQRARVNVIRYADDFVVTGASKDGLESQILPAIRQFLAERGLELSEEKTRITHLTDGFDFLGQNVRRYGGKLLIKPARKSIKSLLDKIREILKGNTSSTQELLIRQLNPVIRGWAMYHRHIVAKAVFTLVDHRIWQLLWIWAKRRHPNKGARWVKERYFPTNGSRKWSFATKGSARDKTSGVELFRASTVAIIRHIKVRATANPFDPEGAEYFARRRTSKRPVGWPGASPWC</sequence>
<keyword evidence="3" id="KW-0548">Nucleotidyltransferase</keyword>
<accession>A0A142JL69</accession>
<dbReference type="InterPro" id="IPR025960">
    <property type="entry name" value="RVT_N"/>
</dbReference>
<dbReference type="InterPro" id="IPR051083">
    <property type="entry name" value="GrpII_Intron_Splice-Mob/Def"/>
</dbReference>
<organism evidence="3 4">
    <name type="scientific">Cupriavidus nantongensis</name>
    <dbReference type="NCBI Taxonomy" id="1796606"/>
    <lineage>
        <taxon>Bacteria</taxon>
        <taxon>Pseudomonadati</taxon>
        <taxon>Pseudomonadota</taxon>
        <taxon>Betaproteobacteria</taxon>
        <taxon>Burkholderiales</taxon>
        <taxon>Burkholderiaceae</taxon>
        <taxon>Cupriavidus</taxon>
    </lineage>
</organism>
<feature type="domain" description="Reverse transcriptase" evidence="2">
    <location>
        <begin position="98"/>
        <end position="332"/>
    </location>
</feature>
<dbReference type="Proteomes" id="UP000075238">
    <property type="component" value="Chromosome 1"/>
</dbReference>
<dbReference type="InterPro" id="IPR000477">
    <property type="entry name" value="RT_dom"/>
</dbReference>
<dbReference type="Pfam" id="PF00078">
    <property type="entry name" value="RVT_1"/>
    <property type="match status" value="1"/>
</dbReference>
<dbReference type="CDD" id="cd01651">
    <property type="entry name" value="RT_G2_intron"/>
    <property type="match status" value="1"/>
</dbReference>
<name>A0A142JL69_9BURK</name>
<evidence type="ECO:0000259" key="2">
    <source>
        <dbReference type="PROSITE" id="PS50878"/>
    </source>
</evidence>